<protein>
    <recommendedName>
        <fullName evidence="6">3-isopropylmalate dehydratase</fullName>
        <ecNumber evidence="6">4.2.1.33</ecNumber>
    </recommendedName>
</protein>
<comment type="similarity">
    <text evidence="4">Belongs to the LeuD family. LeuD type 1 subfamily.</text>
</comment>
<keyword evidence="7" id="KW-0432">Leucine biosynthesis</keyword>
<dbReference type="Proteomes" id="UP000320390">
    <property type="component" value="Chromosome"/>
</dbReference>
<comment type="function">
    <text evidence="2">Catalyzes the isomerization between 2-isopropylmalate and 3-isopropylmalate, via the formation of 2-isopropylmaleate.</text>
</comment>
<dbReference type="RefSeq" id="WP_145201986.1">
    <property type="nucleotide sequence ID" value="NZ_CP036434.1"/>
</dbReference>
<evidence type="ECO:0000256" key="4">
    <source>
        <dbReference type="ARBA" id="ARBA00009845"/>
    </source>
</evidence>
<accession>A0A518EXF3</accession>
<proteinExistence type="inferred from homology"/>
<reference evidence="12 13" key="1">
    <citation type="submission" date="2019-02" db="EMBL/GenBank/DDBJ databases">
        <title>Deep-cultivation of Planctomycetes and their phenomic and genomic characterization uncovers novel biology.</title>
        <authorList>
            <person name="Wiegand S."/>
            <person name="Jogler M."/>
            <person name="Boedeker C."/>
            <person name="Pinto D."/>
            <person name="Vollmers J."/>
            <person name="Rivas-Marin E."/>
            <person name="Kohn T."/>
            <person name="Peeters S.H."/>
            <person name="Heuer A."/>
            <person name="Rast P."/>
            <person name="Oberbeckmann S."/>
            <person name="Bunk B."/>
            <person name="Jeske O."/>
            <person name="Meyerdierks A."/>
            <person name="Storesund J.E."/>
            <person name="Kallscheuer N."/>
            <person name="Luecker S."/>
            <person name="Lage O.M."/>
            <person name="Pohl T."/>
            <person name="Merkel B.J."/>
            <person name="Hornburger P."/>
            <person name="Mueller R.-W."/>
            <person name="Bruemmer F."/>
            <person name="Labrenz M."/>
            <person name="Spormann A.M."/>
            <person name="Op den Camp H."/>
            <person name="Overmann J."/>
            <person name="Amann R."/>
            <person name="Jetten M.S.M."/>
            <person name="Mascher T."/>
            <person name="Medema M.H."/>
            <person name="Devos D.P."/>
            <person name="Kaster A.-K."/>
            <person name="Ovreas L."/>
            <person name="Rohde M."/>
            <person name="Galperin M.Y."/>
            <person name="Jogler C."/>
        </authorList>
    </citation>
    <scope>NUCLEOTIDE SEQUENCE [LARGE SCALE GENOMIC DNA]</scope>
    <source>
        <strain evidence="12 13">Poly30</strain>
    </source>
</reference>
<dbReference type="GO" id="GO:0009316">
    <property type="term" value="C:3-isopropylmalate dehydratase complex"/>
    <property type="evidence" value="ECO:0007669"/>
    <property type="project" value="InterPro"/>
</dbReference>
<dbReference type="PANTHER" id="PTHR43345:SF5">
    <property type="entry name" value="3-ISOPROPYLMALATE DEHYDRATASE SMALL SUBUNIT"/>
    <property type="match status" value="1"/>
</dbReference>
<dbReference type="Gene3D" id="3.20.19.10">
    <property type="entry name" value="Aconitase, domain 4"/>
    <property type="match status" value="1"/>
</dbReference>
<dbReference type="SUPFAM" id="SSF52016">
    <property type="entry name" value="LeuD/IlvD-like"/>
    <property type="match status" value="1"/>
</dbReference>
<evidence type="ECO:0000256" key="6">
    <source>
        <dbReference type="ARBA" id="ARBA00011998"/>
    </source>
</evidence>
<evidence type="ECO:0000313" key="13">
    <source>
        <dbReference type="Proteomes" id="UP000320390"/>
    </source>
</evidence>
<name>A0A518EXF3_9BACT</name>
<gene>
    <name evidence="12" type="primary">leuD1</name>
    <name evidence="12" type="ORF">Poly30_43130</name>
</gene>
<dbReference type="CDD" id="cd01577">
    <property type="entry name" value="IPMI_Swivel"/>
    <property type="match status" value="1"/>
</dbReference>
<evidence type="ECO:0000256" key="10">
    <source>
        <dbReference type="ARBA" id="ARBA00023304"/>
    </source>
</evidence>
<keyword evidence="10" id="KW-0100">Branched-chain amino acid biosynthesis</keyword>
<organism evidence="12 13">
    <name type="scientific">Saltatorellus ferox</name>
    <dbReference type="NCBI Taxonomy" id="2528018"/>
    <lineage>
        <taxon>Bacteria</taxon>
        <taxon>Pseudomonadati</taxon>
        <taxon>Planctomycetota</taxon>
        <taxon>Planctomycetia</taxon>
        <taxon>Planctomycetia incertae sedis</taxon>
        <taxon>Saltatorellus</taxon>
    </lineage>
</organism>
<dbReference type="UniPathway" id="UPA00048">
    <property type="reaction ID" value="UER00071"/>
</dbReference>
<dbReference type="PANTHER" id="PTHR43345">
    <property type="entry name" value="3-ISOPROPYLMALATE DEHYDRATASE SMALL SUBUNIT 2-RELATED-RELATED"/>
    <property type="match status" value="1"/>
</dbReference>
<keyword evidence="13" id="KW-1185">Reference proteome</keyword>
<dbReference type="GO" id="GO:0003861">
    <property type="term" value="F:3-isopropylmalate dehydratase activity"/>
    <property type="evidence" value="ECO:0007669"/>
    <property type="project" value="UniProtKB-EC"/>
</dbReference>
<dbReference type="GO" id="GO:0009098">
    <property type="term" value="P:L-leucine biosynthetic process"/>
    <property type="evidence" value="ECO:0007669"/>
    <property type="project" value="UniProtKB-UniPathway"/>
</dbReference>
<dbReference type="InterPro" id="IPR050075">
    <property type="entry name" value="LeuD"/>
</dbReference>
<evidence type="ECO:0000256" key="5">
    <source>
        <dbReference type="ARBA" id="ARBA00011271"/>
    </source>
</evidence>
<keyword evidence="9 12" id="KW-0456">Lyase</keyword>
<dbReference type="NCBIfam" id="NF002458">
    <property type="entry name" value="PRK01641.1"/>
    <property type="match status" value="1"/>
</dbReference>
<dbReference type="InterPro" id="IPR000573">
    <property type="entry name" value="AconitaseA/IPMdHydase_ssu_swvl"/>
</dbReference>
<dbReference type="InterPro" id="IPR033940">
    <property type="entry name" value="IPMI_Swivel"/>
</dbReference>
<dbReference type="Pfam" id="PF00694">
    <property type="entry name" value="Aconitase_C"/>
    <property type="match status" value="1"/>
</dbReference>
<evidence type="ECO:0000256" key="2">
    <source>
        <dbReference type="ARBA" id="ARBA00002695"/>
    </source>
</evidence>
<evidence type="ECO:0000256" key="9">
    <source>
        <dbReference type="ARBA" id="ARBA00023239"/>
    </source>
</evidence>
<dbReference type="EMBL" id="CP036434">
    <property type="protein sequence ID" value="QDV08758.1"/>
    <property type="molecule type" value="Genomic_DNA"/>
</dbReference>
<comment type="subunit">
    <text evidence="5">Heterodimer of LeuC and LeuD.</text>
</comment>
<comment type="catalytic activity">
    <reaction evidence="1">
        <text>(2R,3S)-3-isopropylmalate = (2S)-2-isopropylmalate</text>
        <dbReference type="Rhea" id="RHEA:32287"/>
        <dbReference type="ChEBI" id="CHEBI:1178"/>
        <dbReference type="ChEBI" id="CHEBI:35121"/>
        <dbReference type="EC" id="4.2.1.33"/>
    </reaction>
</comment>
<evidence type="ECO:0000313" key="12">
    <source>
        <dbReference type="EMBL" id="QDV08758.1"/>
    </source>
</evidence>
<dbReference type="InterPro" id="IPR015928">
    <property type="entry name" value="Aconitase/3IPM_dehydase_swvl"/>
</dbReference>
<dbReference type="NCBIfam" id="TIGR00171">
    <property type="entry name" value="leuD"/>
    <property type="match status" value="1"/>
</dbReference>
<evidence type="ECO:0000256" key="7">
    <source>
        <dbReference type="ARBA" id="ARBA00022430"/>
    </source>
</evidence>
<dbReference type="EC" id="4.2.1.33" evidence="6"/>
<evidence type="ECO:0000259" key="11">
    <source>
        <dbReference type="Pfam" id="PF00694"/>
    </source>
</evidence>
<keyword evidence="8" id="KW-0028">Amino-acid biosynthesis</keyword>
<evidence type="ECO:0000256" key="8">
    <source>
        <dbReference type="ARBA" id="ARBA00022605"/>
    </source>
</evidence>
<evidence type="ECO:0000256" key="1">
    <source>
        <dbReference type="ARBA" id="ARBA00000491"/>
    </source>
</evidence>
<evidence type="ECO:0000256" key="3">
    <source>
        <dbReference type="ARBA" id="ARBA00004729"/>
    </source>
</evidence>
<dbReference type="InterPro" id="IPR004431">
    <property type="entry name" value="3-IsopropMal_deHydase_ssu"/>
</dbReference>
<comment type="pathway">
    <text evidence="3">Amino-acid biosynthesis; L-leucine biosynthesis; L-leucine from 3-methyl-2-oxobutanoate: step 2/4.</text>
</comment>
<feature type="domain" description="Aconitase A/isopropylmalate dehydratase small subunit swivel" evidence="11">
    <location>
        <begin position="6"/>
        <end position="119"/>
    </location>
</feature>
<dbReference type="OrthoDB" id="9777465at2"/>
<dbReference type="AlphaFoldDB" id="A0A518EXF3"/>
<sequence>MTPAPFERVRSRYVTLADANIDTDQIIPARFLTTTERSGLGAHAFADWRGRPDSPLNDARAIGAEVLVAGDNFGCGSSREHAPWALVDLGFRAVVSTSFADIFRQNAHKNGLLTVTVNEAFHGALLDQPWGEIQIDLCGRTIMGPGEISATFAIDDFAADCLVHGTDELGYLLSFEDAITRFEEECPA</sequence>